<dbReference type="Gramene" id="RZC49445">
    <property type="protein sequence ID" value="RZC49445"/>
    <property type="gene ID" value="C5167_017871"/>
</dbReference>
<evidence type="ECO:0000313" key="2">
    <source>
        <dbReference type="Proteomes" id="UP000316621"/>
    </source>
</evidence>
<gene>
    <name evidence="1" type="ORF">C5167_017871</name>
</gene>
<dbReference type="EMBL" id="CM010716">
    <property type="protein sequence ID" value="RZC49445.1"/>
    <property type="molecule type" value="Genomic_DNA"/>
</dbReference>
<organism evidence="1 2">
    <name type="scientific">Papaver somniferum</name>
    <name type="common">Opium poppy</name>
    <dbReference type="NCBI Taxonomy" id="3469"/>
    <lineage>
        <taxon>Eukaryota</taxon>
        <taxon>Viridiplantae</taxon>
        <taxon>Streptophyta</taxon>
        <taxon>Embryophyta</taxon>
        <taxon>Tracheophyta</taxon>
        <taxon>Spermatophyta</taxon>
        <taxon>Magnoliopsida</taxon>
        <taxon>Ranunculales</taxon>
        <taxon>Papaveraceae</taxon>
        <taxon>Papaveroideae</taxon>
        <taxon>Papaver</taxon>
    </lineage>
</organism>
<evidence type="ECO:0000313" key="1">
    <source>
        <dbReference type="EMBL" id="RZC49445.1"/>
    </source>
</evidence>
<reference evidence="1 2" key="1">
    <citation type="journal article" date="2018" name="Science">
        <title>The opium poppy genome and morphinan production.</title>
        <authorList>
            <person name="Guo L."/>
            <person name="Winzer T."/>
            <person name="Yang X."/>
            <person name="Li Y."/>
            <person name="Ning Z."/>
            <person name="He Z."/>
            <person name="Teodor R."/>
            <person name="Lu Y."/>
            <person name="Bowser T.A."/>
            <person name="Graham I.A."/>
            <person name="Ye K."/>
        </authorList>
    </citation>
    <scope>NUCLEOTIDE SEQUENCE [LARGE SCALE GENOMIC DNA]</scope>
    <source>
        <strain evidence="2">cv. HN1</strain>
        <tissue evidence="1">Leaves</tissue>
    </source>
</reference>
<keyword evidence="2" id="KW-1185">Reference proteome</keyword>
<protein>
    <submittedName>
        <fullName evidence="1">Uncharacterized protein</fullName>
    </submittedName>
</protein>
<accession>A0A4Y7IPQ1</accession>
<sequence>MNPNKKISASTEHKGKIPKKDLGKTIGGKFLLQMMSRRGKNIMMDSKKRSIIISNGGKKVYKGSSLFIKHHKMDKMIQLQQQSVIEGDPRDKIDIYNEIFGTRLKRKYTGIMTSGDSLQSPSKCNPEDASRYCITRTRDVDLNVEPNRPG</sequence>
<proteinExistence type="predicted"/>
<name>A0A4Y7IPQ1_PAPSO</name>
<dbReference type="AlphaFoldDB" id="A0A4Y7IPQ1"/>
<dbReference type="Proteomes" id="UP000316621">
    <property type="component" value="Chromosome 2"/>
</dbReference>